<dbReference type="PRINTS" id="PR01415">
    <property type="entry name" value="ANKYRIN"/>
</dbReference>
<keyword evidence="1" id="KW-0677">Repeat</keyword>
<dbReference type="InterPro" id="IPR002110">
    <property type="entry name" value="Ankyrin_rpt"/>
</dbReference>
<keyword evidence="6" id="KW-1185">Reference proteome</keyword>
<evidence type="ECO:0000256" key="2">
    <source>
        <dbReference type="ARBA" id="ARBA00023043"/>
    </source>
</evidence>
<dbReference type="PROSITE" id="PS50088">
    <property type="entry name" value="ANK_REPEAT"/>
    <property type="match status" value="7"/>
</dbReference>
<evidence type="ECO:0000256" key="3">
    <source>
        <dbReference type="PROSITE-ProRule" id="PRU00023"/>
    </source>
</evidence>
<feature type="repeat" description="ANK" evidence="3">
    <location>
        <begin position="157"/>
        <end position="189"/>
    </location>
</feature>
<gene>
    <name evidence="5" type="primary">ANKRD17</name>
    <name evidence="5" type="ORF">Q9L58_004915</name>
</gene>
<accession>A0ABR3GJK8</accession>
<reference evidence="5 6" key="1">
    <citation type="submission" date="2024-02" db="EMBL/GenBank/DDBJ databases">
        <title>Discinaceae phylogenomics.</title>
        <authorList>
            <person name="Dirks A.C."/>
            <person name="James T.Y."/>
        </authorList>
    </citation>
    <scope>NUCLEOTIDE SEQUENCE [LARGE SCALE GENOMIC DNA]</scope>
    <source>
        <strain evidence="5 6">ACD0624</strain>
    </source>
</reference>
<dbReference type="Pfam" id="PF00023">
    <property type="entry name" value="Ank"/>
    <property type="match status" value="1"/>
</dbReference>
<evidence type="ECO:0000313" key="6">
    <source>
        <dbReference type="Proteomes" id="UP001447188"/>
    </source>
</evidence>
<evidence type="ECO:0000256" key="1">
    <source>
        <dbReference type="ARBA" id="ARBA00022737"/>
    </source>
</evidence>
<name>A0ABR3GJK8_9PEZI</name>
<feature type="repeat" description="ANK" evidence="3">
    <location>
        <begin position="89"/>
        <end position="121"/>
    </location>
</feature>
<evidence type="ECO:0000256" key="4">
    <source>
        <dbReference type="SAM" id="MobiDB-lite"/>
    </source>
</evidence>
<dbReference type="PROSITE" id="PS50297">
    <property type="entry name" value="ANK_REP_REGION"/>
    <property type="match status" value="7"/>
</dbReference>
<dbReference type="SMART" id="SM00248">
    <property type="entry name" value="ANK"/>
    <property type="match status" value="9"/>
</dbReference>
<comment type="caution">
    <text evidence="5">The sequence shown here is derived from an EMBL/GenBank/DDBJ whole genome shotgun (WGS) entry which is preliminary data.</text>
</comment>
<feature type="repeat" description="ANK" evidence="3">
    <location>
        <begin position="124"/>
        <end position="156"/>
    </location>
</feature>
<feature type="repeat" description="ANK" evidence="3">
    <location>
        <begin position="370"/>
        <end position="402"/>
    </location>
</feature>
<sequence length="552" mass="60590">MAFLQLPNELLLQIGEQLSLFPEASHLNAFLQTNRRLANLIQPIIDKIAVPVDLGRRKRVLHWASEKGFERLVGALLDNGGYVGALDCNGWTPLLHAAANGYVGIIAKLLDKGANIEAKSYWGDRETALHFATLEGQEAVVKILVERGAELEIKSQSRSTALHFAVEFEKEPIVKFLIDNGANVNTQRDNEIGNSAIHLAIQNEDEGILLLLLENGAKITSRNRCGDTALHLAVADISRHEMVKVLLEKGADPAARNQRHETPIHIAATNNNTEAVFRMLRMGAAAVINARDADNNTPLLCAAASSEIIDIKSVSSNRLSRHRSFERLNRKNTDPVHDVRAASIAIEATKNEIIRMFLENGADVNHQGKHQQTALHLAAVNGYEDMARILIEKGADITLKDENNFTALDLVGEYLHKYRESGAAGRGTVLGLLQLLRKESVNKRDSTQGSPGGLRELGLSKRDSMCGSPGGLRELGLVRRDSSSPVGFRDLASPPPRPMSSLREIRSPPPIRPMSVNELGLQRKLSRRTQPGVRFPIRVVQKVNSLSNLAES</sequence>
<dbReference type="Pfam" id="PF12796">
    <property type="entry name" value="Ank_2"/>
    <property type="match status" value="3"/>
</dbReference>
<protein>
    <submittedName>
        <fullName evidence="5">Ankyrin repeat domain-containing protein 17</fullName>
    </submittedName>
</protein>
<dbReference type="Gene3D" id="1.25.40.20">
    <property type="entry name" value="Ankyrin repeat-containing domain"/>
    <property type="match status" value="4"/>
</dbReference>
<proteinExistence type="predicted"/>
<evidence type="ECO:0000313" key="5">
    <source>
        <dbReference type="EMBL" id="KAL0636126.1"/>
    </source>
</evidence>
<feature type="repeat" description="ANK" evidence="3">
    <location>
        <begin position="259"/>
        <end position="284"/>
    </location>
</feature>
<dbReference type="EMBL" id="JBBBZM010000056">
    <property type="protein sequence ID" value="KAL0636126.1"/>
    <property type="molecule type" value="Genomic_DNA"/>
</dbReference>
<feature type="repeat" description="ANK" evidence="3">
    <location>
        <begin position="225"/>
        <end position="258"/>
    </location>
</feature>
<dbReference type="SUPFAM" id="SSF48403">
    <property type="entry name" value="Ankyrin repeat"/>
    <property type="match status" value="1"/>
</dbReference>
<dbReference type="PANTHER" id="PTHR24173">
    <property type="entry name" value="ANKYRIN REPEAT CONTAINING"/>
    <property type="match status" value="1"/>
</dbReference>
<feature type="region of interest" description="Disordered" evidence="4">
    <location>
        <begin position="441"/>
        <end position="518"/>
    </location>
</feature>
<dbReference type="Proteomes" id="UP001447188">
    <property type="component" value="Unassembled WGS sequence"/>
</dbReference>
<dbReference type="InterPro" id="IPR036770">
    <property type="entry name" value="Ankyrin_rpt-contain_sf"/>
</dbReference>
<keyword evidence="2 3" id="KW-0040">ANK repeat</keyword>
<organism evidence="5 6">
    <name type="scientific">Discina gigas</name>
    <dbReference type="NCBI Taxonomy" id="1032678"/>
    <lineage>
        <taxon>Eukaryota</taxon>
        <taxon>Fungi</taxon>
        <taxon>Dikarya</taxon>
        <taxon>Ascomycota</taxon>
        <taxon>Pezizomycotina</taxon>
        <taxon>Pezizomycetes</taxon>
        <taxon>Pezizales</taxon>
        <taxon>Discinaceae</taxon>
        <taxon>Discina</taxon>
    </lineage>
</organism>
<dbReference type="PANTHER" id="PTHR24173:SF74">
    <property type="entry name" value="ANKYRIN REPEAT DOMAIN-CONTAINING PROTEIN 16"/>
    <property type="match status" value="1"/>
</dbReference>
<feature type="repeat" description="ANK" evidence="3">
    <location>
        <begin position="192"/>
        <end position="224"/>
    </location>
</feature>